<protein>
    <submittedName>
        <fullName evidence="1">Transposase-like protein</fullName>
    </submittedName>
</protein>
<dbReference type="AlphaFoldDB" id="A0AAW5TXF4"/>
<dbReference type="Proteomes" id="UP001207687">
    <property type="component" value="Unassembled WGS sequence"/>
</dbReference>
<gene>
    <name evidence="1" type="ORF">M2256_002743</name>
</gene>
<dbReference type="GO" id="GO:0004803">
    <property type="term" value="F:transposase activity"/>
    <property type="evidence" value="ECO:0007669"/>
    <property type="project" value="InterPro"/>
</dbReference>
<dbReference type="InterPro" id="IPR009057">
    <property type="entry name" value="Homeodomain-like_sf"/>
</dbReference>
<dbReference type="GO" id="GO:0003677">
    <property type="term" value="F:DNA binding"/>
    <property type="evidence" value="ECO:0007669"/>
    <property type="project" value="InterPro"/>
</dbReference>
<dbReference type="Pfam" id="PF01527">
    <property type="entry name" value="HTH_Tnp_1"/>
    <property type="match status" value="1"/>
</dbReference>
<dbReference type="Gene3D" id="1.10.10.60">
    <property type="entry name" value="Homeodomain-like"/>
    <property type="match status" value="1"/>
</dbReference>
<sequence length="41" mass="4718">MSGFKRYDEEFKQSLVNLYQTGKTQSELCKDYGVSHTALSK</sequence>
<proteinExistence type="predicted"/>
<evidence type="ECO:0000313" key="2">
    <source>
        <dbReference type="Proteomes" id="UP001207687"/>
    </source>
</evidence>
<organism evidence="1 2">
    <name type="scientific">Lactococcus lactis</name>
    <dbReference type="NCBI Taxonomy" id="1358"/>
    <lineage>
        <taxon>Bacteria</taxon>
        <taxon>Bacillati</taxon>
        <taxon>Bacillota</taxon>
        <taxon>Bacilli</taxon>
        <taxon>Lactobacillales</taxon>
        <taxon>Streptococcaceae</taxon>
        <taxon>Lactococcus</taxon>
    </lineage>
</organism>
<dbReference type="EMBL" id="JAOQNN010000003">
    <property type="protein sequence ID" value="MCW2282198.1"/>
    <property type="molecule type" value="Genomic_DNA"/>
</dbReference>
<evidence type="ECO:0000313" key="1">
    <source>
        <dbReference type="EMBL" id="MCW2282198.1"/>
    </source>
</evidence>
<dbReference type="GO" id="GO:0006313">
    <property type="term" value="P:DNA transposition"/>
    <property type="evidence" value="ECO:0007669"/>
    <property type="project" value="InterPro"/>
</dbReference>
<reference evidence="1" key="1">
    <citation type="submission" date="2023-08" db="EMBL/GenBank/DDBJ databases">
        <title>Genomic analyses of the natural microbiome of Caenorhabditis elegans.</title>
        <authorList>
            <person name="Samuel B."/>
        </authorList>
    </citation>
    <scope>NUCLEOTIDE SEQUENCE</scope>
    <source>
        <strain evidence="1">BIGb0220</strain>
    </source>
</reference>
<comment type="caution">
    <text evidence="1">The sequence shown here is derived from an EMBL/GenBank/DDBJ whole genome shotgun (WGS) entry which is preliminary data.</text>
</comment>
<name>A0AAW5TXF4_9LACT</name>
<accession>A0AAW5TXF4</accession>
<dbReference type="InterPro" id="IPR002514">
    <property type="entry name" value="Transposase_8"/>
</dbReference>
<dbReference type="SUPFAM" id="SSF46689">
    <property type="entry name" value="Homeodomain-like"/>
    <property type="match status" value="1"/>
</dbReference>